<evidence type="ECO:0000313" key="1">
    <source>
        <dbReference type="EnsemblMetazoa" id="SCAU015073-PA"/>
    </source>
</evidence>
<proteinExistence type="predicted"/>
<reference evidence="1" key="1">
    <citation type="submission" date="2020-05" db="UniProtKB">
        <authorList>
            <consortium name="EnsemblMetazoa"/>
        </authorList>
    </citation>
    <scope>IDENTIFICATION</scope>
    <source>
        <strain evidence="1">USDA</strain>
    </source>
</reference>
<dbReference type="InterPro" id="IPR009511">
    <property type="entry name" value="MAD1/Cdc20-bound-Mad2-bd"/>
</dbReference>
<dbReference type="GO" id="GO:0005634">
    <property type="term" value="C:nucleus"/>
    <property type="evidence" value="ECO:0007669"/>
    <property type="project" value="InterPro"/>
</dbReference>
<dbReference type="EnsemblMetazoa" id="SCAU015073-RA">
    <property type="protein sequence ID" value="SCAU015073-PA"/>
    <property type="gene ID" value="SCAU015073"/>
</dbReference>
<dbReference type="PANTHER" id="PTHR15681">
    <property type="entry name" value="MAD2L1-BINDING PROTEIN"/>
    <property type="match status" value="1"/>
</dbReference>
<dbReference type="VEuPathDB" id="VectorBase:SCAU015073"/>
<name>A0A1I8Q9A3_STOCA</name>
<organism evidence="1 2">
    <name type="scientific">Stomoxys calcitrans</name>
    <name type="common">Stable fly</name>
    <name type="synonym">Conops calcitrans</name>
    <dbReference type="NCBI Taxonomy" id="35570"/>
    <lineage>
        <taxon>Eukaryota</taxon>
        <taxon>Metazoa</taxon>
        <taxon>Ecdysozoa</taxon>
        <taxon>Arthropoda</taxon>
        <taxon>Hexapoda</taxon>
        <taxon>Insecta</taxon>
        <taxon>Pterygota</taxon>
        <taxon>Neoptera</taxon>
        <taxon>Endopterygota</taxon>
        <taxon>Diptera</taxon>
        <taxon>Brachycera</taxon>
        <taxon>Muscomorpha</taxon>
        <taxon>Muscoidea</taxon>
        <taxon>Muscidae</taxon>
        <taxon>Stomoxys</taxon>
    </lineage>
</organism>
<protein>
    <submittedName>
        <fullName evidence="1">Uncharacterized protein</fullName>
    </submittedName>
</protein>
<evidence type="ECO:0000313" key="2">
    <source>
        <dbReference type="Proteomes" id="UP000095300"/>
    </source>
</evidence>
<dbReference type="AlphaFoldDB" id="A0A1I8Q9A3"/>
<dbReference type="Proteomes" id="UP000095300">
    <property type="component" value="Unassembled WGS sequence"/>
</dbReference>
<accession>A0A1I8Q9A3</accession>
<dbReference type="GO" id="GO:0007096">
    <property type="term" value="P:regulation of exit from mitosis"/>
    <property type="evidence" value="ECO:0007669"/>
    <property type="project" value="InterPro"/>
</dbReference>
<sequence length="291" mass="33904">MPSVNVQLNLNIGVDVLTAGSMVEVVNAILESLLYQRNQIPFVYQTYRYYVNKWKENDFKQAECADLNFQVQRQRSNAKNTKDSICAMRRVIDEAFKWKLVKTLRFLFGGTVFTPKECYTIHIPTDDILRNHYSENHRIPLSKLNGTLLSLLTHEDLYSIFSHNLSTTNMYLEFELMDYPAVLLPNSSPSPRCKIFPKDFLAPPPSCKEVHIHIHHKRNNDIDYTRLKCCKELNVFEDLVKLNLGENDLRGTDLKDNSLLILEESNSEWWESEIVVRGFKEKTTTGFDMWS</sequence>
<dbReference type="Gene3D" id="3.30.900.20">
    <property type="match status" value="1"/>
</dbReference>
<dbReference type="PANTHER" id="PTHR15681:SF1">
    <property type="entry name" value="MAD2L1-BINDING PROTEIN"/>
    <property type="match status" value="1"/>
</dbReference>
<dbReference type="OrthoDB" id="6334764at2759"/>
<gene>
    <name evidence="1" type="primary">106091374</name>
</gene>
<dbReference type="KEGG" id="scac:106091374"/>
<dbReference type="InterPro" id="IPR053729">
    <property type="entry name" value="MAD2L1BP_domain_sf"/>
</dbReference>
<keyword evidence="2" id="KW-1185">Reference proteome</keyword>